<keyword evidence="4" id="KW-1185">Reference proteome</keyword>
<sequence>MIKRVIGICCAFFLGFAPTGAYADDSLSDLHVRQYVASLPAMQATLYELIRDGLFWQEPGAALYHAIEQAAQANGTETYRQLDRQVRAYGFDSIEQWTLVADQVQMTRQYMADAQAIEQLYTELNELEKVLNANARQYSTAELEQLLKSFAQSKQQVLALVATRDLVPLVQPYVAQLDAAMSEY</sequence>
<feature type="signal peptide" evidence="2">
    <location>
        <begin position="1"/>
        <end position="23"/>
    </location>
</feature>
<proteinExistence type="predicted"/>
<evidence type="ECO:0000313" key="4">
    <source>
        <dbReference type="Proteomes" id="UP001168613"/>
    </source>
</evidence>
<keyword evidence="1" id="KW-0175">Coiled coil</keyword>
<evidence type="ECO:0008006" key="5">
    <source>
        <dbReference type="Google" id="ProtNLM"/>
    </source>
</evidence>
<protein>
    <recommendedName>
        <fullName evidence="5">DUF4142 domain-containing protein</fullName>
    </recommendedName>
</protein>
<evidence type="ECO:0000256" key="1">
    <source>
        <dbReference type="SAM" id="Coils"/>
    </source>
</evidence>
<dbReference type="RefSeq" id="WP_266123784.1">
    <property type="nucleotide sequence ID" value="NZ_JAJHNU010000005.1"/>
</dbReference>
<feature type="chain" id="PRO_5045094396" description="DUF4142 domain-containing protein" evidence="2">
    <location>
        <begin position="24"/>
        <end position="184"/>
    </location>
</feature>
<organism evidence="3 4">
    <name type="scientific">Alcaligenes endophyticus</name>
    <dbReference type="NCBI Taxonomy" id="1929088"/>
    <lineage>
        <taxon>Bacteria</taxon>
        <taxon>Pseudomonadati</taxon>
        <taxon>Pseudomonadota</taxon>
        <taxon>Betaproteobacteria</taxon>
        <taxon>Burkholderiales</taxon>
        <taxon>Alcaligenaceae</taxon>
        <taxon>Alcaligenes</taxon>
    </lineage>
</organism>
<evidence type="ECO:0000313" key="3">
    <source>
        <dbReference type="EMBL" id="MDN4122693.1"/>
    </source>
</evidence>
<gene>
    <name evidence="3" type="ORF">LMS43_15485</name>
</gene>
<keyword evidence="2" id="KW-0732">Signal</keyword>
<dbReference type="EMBL" id="JAJHNU010000005">
    <property type="protein sequence ID" value="MDN4122693.1"/>
    <property type="molecule type" value="Genomic_DNA"/>
</dbReference>
<feature type="coiled-coil region" evidence="1">
    <location>
        <begin position="117"/>
        <end position="144"/>
    </location>
</feature>
<evidence type="ECO:0000256" key="2">
    <source>
        <dbReference type="SAM" id="SignalP"/>
    </source>
</evidence>
<accession>A0ABT8EN12</accession>
<name>A0ABT8EN12_9BURK</name>
<comment type="caution">
    <text evidence="3">The sequence shown here is derived from an EMBL/GenBank/DDBJ whole genome shotgun (WGS) entry which is preliminary data.</text>
</comment>
<dbReference type="Proteomes" id="UP001168613">
    <property type="component" value="Unassembled WGS sequence"/>
</dbReference>
<reference evidence="3" key="1">
    <citation type="submission" date="2021-11" db="EMBL/GenBank/DDBJ databases">
        <title>Draft genome sequence of Alcaligenes endophyticus type strain CCUG 75668T.</title>
        <authorList>
            <person name="Salva-Serra F."/>
            <person name="Duran R.E."/>
            <person name="Seeger M."/>
            <person name="Moore E.R.B."/>
            <person name="Jaen-Luchoro D."/>
        </authorList>
    </citation>
    <scope>NUCLEOTIDE SEQUENCE</scope>
    <source>
        <strain evidence="3">CCUG 75668</strain>
    </source>
</reference>